<keyword evidence="1" id="KW-0902">Two-component regulatory system</keyword>
<feature type="compositionally biased region" description="Polar residues" evidence="5">
    <location>
        <begin position="227"/>
        <end position="256"/>
    </location>
</feature>
<dbReference type="Proteomes" id="UP001603857">
    <property type="component" value="Unassembled WGS sequence"/>
</dbReference>
<dbReference type="PANTHER" id="PTHR43874:SF58">
    <property type="entry name" value="TWO-COMPONENT RESPONSE REGULATOR-LIKE APRR8-RELATED"/>
    <property type="match status" value="1"/>
</dbReference>
<organism evidence="7 8">
    <name type="scientific">Flemingia macrophylla</name>
    <dbReference type="NCBI Taxonomy" id="520843"/>
    <lineage>
        <taxon>Eukaryota</taxon>
        <taxon>Viridiplantae</taxon>
        <taxon>Streptophyta</taxon>
        <taxon>Embryophyta</taxon>
        <taxon>Tracheophyta</taxon>
        <taxon>Spermatophyta</taxon>
        <taxon>Magnoliopsida</taxon>
        <taxon>eudicotyledons</taxon>
        <taxon>Gunneridae</taxon>
        <taxon>Pentapetalae</taxon>
        <taxon>rosids</taxon>
        <taxon>fabids</taxon>
        <taxon>Fabales</taxon>
        <taxon>Fabaceae</taxon>
        <taxon>Papilionoideae</taxon>
        <taxon>50 kb inversion clade</taxon>
        <taxon>NPAAA clade</taxon>
        <taxon>indigoferoid/millettioid clade</taxon>
        <taxon>Phaseoleae</taxon>
        <taxon>Flemingia</taxon>
    </lineage>
</organism>
<dbReference type="InterPro" id="IPR045279">
    <property type="entry name" value="ARR-like"/>
</dbReference>
<keyword evidence="2" id="KW-0805">Transcription regulation</keyword>
<evidence type="ECO:0000256" key="3">
    <source>
        <dbReference type="ARBA" id="ARBA00023163"/>
    </source>
</evidence>
<feature type="domain" description="Response regulatory" evidence="6">
    <location>
        <begin position="22"/>
        <end position="137"/>
    </location>
</feature>
<sequence>MEYVKFQTVDLSKYICPIPGIKVLVVDSNLTYLVTISKMLLGLGYEVVTASLASEALLIVKEKKNELNLVFLEVQLPDMDIEAFTEKIREMSDVPYFFMTADDNLFNLLRDLCNGSIPCFKKPIKISDLSGMWKYVMWRTEDGSIASENIRGLQWPPFVNTSDVILQSSIRKDQELKIGGEQSESLVLTRKRLSWPNVSCTKFLGAADDSAGINATPSQRHRLKNVPRTTKGTSTNHSQRPNRSSKKANPTQQNSKGKGHRPQLHNQKICVCNCMYLQSLRTQPWVLASLLSTTWTLEEDELYRPLEQLSVAYYTSGSGELMNNENINQVESATDGKVFNEDVGVYDGNDLAVQTEMDFSTLLAIDMNQEFPPLLHVPLLTSDEEHVNSVAEAAKIDETFYSVNGIQKFSDEDLKSWLSKV</sequence>
<evidence type="ECO:0000259" key="6">
    <source>
        <dbReference type="PROSITE" id="PS50110"/>
    </source>
</evidence>
<dbReference type="GO" id="GO:0000160">
    <property type="term" value="P:phosphorelay signal transduction system"/>
    <property type="evidence" value="ECO:0007669"/>
    <property type="project" value="UniProtKB-KW"/>
</dbReference>
<name>A0ABD1MPE3_9FABA</name>
<dbReference type="Gene3D" id="3.40.50.2300">
    <property type="match status" value="1"/>
</dbReference>
<dbReference type="Pfam" id="PF00072">
    <property type="entry name" value="Response_reg"/>
    <property type="match status" value="1"/>
</dbReference>
<feature type="region of interest" description="Disordered" evidence="5">
    <location>
        <begin position="211"/>
        <end position="262"/>
    </location>
</feature>
<dbReference type="AlphaFoldDB" id="A0ABD1MPE3"/>
<dbReference type="InterPro" id="IPR001789">
    <property type="entry name" value="Sig_transdc_resp-reg_receiver"/>
</dbReference>
<evidence type="ECO:0000256" key="5">
    <source>
        <dbReference type="SAM" id="MobiDB-lite"/>
    </source>
</evidence>
<keyword evidence="3" id="KW-0804">Transcription</keyword>
<evidence type="ECO:0000256" key="2">
    <source>
        <dbReference type="ARBA" id="ARBA00023015"/>
    </source>
</evidence>
<dbReference type="SUPFAM" id="SSF52172">
    <property type="entry name" value="CheY-like"/>
    <property type="match status" value="1"/>
</dbReference>
<proteinExistence type="predicted"/>
<dbReference type="PANTHER" id="PTHR43874">
    <property type="entry name" value="TWO-COMPONENT RESPONSE REGULATOR"/>
    <property type="match status" value="1"/>
</dbReference>
<evidence type="ECO:0000256" key="4">
    <source>
        <dbReference type="PROSITE-ProRule" id="PRU00169"/>
    </source>
</evidence>
<dbReference type="PROSITE" id="PS50110">
    <property type="entry name" value="RESPONSE_REGULATORY"/>
    <property type="match status" value="1"/>
</dbReference>
<keyword evidence="8" id="KW-1185">Reference proteome</keyword>
<accession>A0ABD1MPE3</accession>
<protein>
    <recommendedName>
        <fullName evidence="6">Response regulatory domain-containing protein</fullName>
    </recommendedName>
</protein>
<comment type="caution">
    <text evidence="4">Lacks conserved residue(s) required for the propagation of feature annotation.</text>
</comment>
<comment type="caution">
    <text evidence="7">The sequence shown here is derived from an EMBL/GenBank/DDBJ whole genome shotgun (WGS) entry which is preliminary data.</text>
</comment>
<dbReference type="EMBL" id="JBGMDY010000004">
    <property type="protein sequence ID" value="KAL2337382.1"/>
    <property type="molecule type" value="Genomic_DNA"/>
</dbReference>
<reference evidence="7 8" key="1">
    <citation type="submission" date="2024-08" db="EMBL/GenBank/DDBJ databases">
        <title>Insights into the chromosomal genome structure of Flemingia macrophylla.</title>
        <authorList>
            <person name="Ding Y."/>
            <person name="Zhao Y."/>
            <person name="Bi W."/>
            <person name="Wu M."/>
            <person name="Zhao G."/>
            <person name="Gong Y."/>
            <person name="Li W."/>
            <person name="Zhang P."/>
        </authorList>
    </citation>
    <scope>NUCLEOTIDE SEQUENCE [LARGE SCALE GENOMIC DNA]</scope>
    <source>
        <strain evidence="7">DYQJB</strain>
        <tissue evidence="7">Leaf</tissue>
    </source>
</reference>
<dbReference type="SMART" id="SM00448">
    <property type="entry name" value="REC"/>
    <property type="match status" value="1"/>
</dbReference>
<evidence type="ECO:0000256" key="1">
    <source>
        <dbReference type="ARBA" id="ARBA00023012"/>
    </source>
</evidence>
<dbReference type="InterPro" id="IPR011006">
    <property type="entry name" value="CheY-like_superfamily"/>
</dbReference>
<gene>
    <name evidence="7" type="ORF">Fmac_011828</name>
</gene>
<evidence type="ECO:0000313" key="8">
    <source>
        <dbReference type="Proteomes" id="UP001603857"/>
    </source>
</evidence>
<evidence type="ECO:0000313" key="7">
    <source>
        <dbReference type="EMBL" id="KAL2337382.1"/>
    </source>
</evidence>
<dbReference type="CDD" id="cd17584">
    <property type="entry name" value="REC_typeB_ARR-like"/>
    <property type="match status" value="1"/>
</dbReference>